<feature type="region of interest" description="Disordered" evidence="1">
    <location>
        <begin position="92"/>
        <end position="203"/>
    </location>
</feature>
<dbReference type="InterPro" id="IPR003109">
    <property type="entry name" value="GoLoco_motif"/>
</dbReference>
<name>A0AAV6H0W0_9TELE</name>
<feature type="compositionally biased region" description="Polar residues" evidence="1">
    <location>
        <begin position="369"/>
        <end position="379"/>
    </location>
</feature>
<feature type="compositionally biased region" description="Polar residues" evidence="1">
    <location>
        <begin position="11"/>
        <end position="26"/>
    </location>
</feature>
<feature type="compositionally biased region" description="Basic and acidic residues" evidence="1">
    <location>
        <begin position="173"/>
        <end position="184"/>
    </location>
</feature>
<dbReference type="AlphaFoldDB" id="A0AAV6H0W0"/>
<feature type="compositionally biased region" description="Basic and acidic residues" evidence="1">
    <location>
        <begin position="352"/>
        <end position="368"/>
    </location>
</feature>
<feature type="compositionally biased region" description="Polar residues" evidence="1">
    <location>
        <begin position="148"/>
        <end position="170"/>
    </location>
</feature>
<dbReference type="PROSITE" id="PS50877">
    <property type="entry name" value="GOLOCO"/>
    <property type="match status" value="4"/>
</dbReference>
<dbReference type="Gene3D" id="1.25.40.10">
    <property type="entry name" value="Tetratricopeptide repeat domain"/>
    <property type="match status" value="3"/>
</dbReference>
<feature type="region of interest" description="Disordered" evidence="1">
    <location>
        <begin position="230"/>
        <end position="255"/>
    </location>
</feature>
<reference evidence="2" key="1">
    <citation type="submission" date="2020-10" db="EMBL/GenBank/DDBJ databases">
        <title>Chromosome-scale genome assembly of the Allis shad, Alosa alosa.</title>
        <authorList>
            <person name="Margot Z."/>
            <person name="Christophe K."/>
            <person name="Cabau C."/>
            <person name="Louis A."/>
            <person name="Berthelot C."/>
            <person name="Parey E."/>
            <person name="Roest Crollius H."/>
            <person name="Montfort J."/>
            <person name="Robinson-Rechavi M."/>
            <person name="Bucao C."/>
            <person name="Bouchez O."/>
            <person name="Gislard M."/>
            <person name="Lluch J."/>
            <person name="Milhes M."/>
            <person name="Lampietro C."/>
            <person name="Lopez Roques C."/>
            <person name="Donnadieu C."/>
            <person name="Braasch I."/>
            <person name="Desvignes T."/>
            <person name="Postlethwait J."/>
            <person name="Bobe J."/>
            <person name="Guiguen Y."/>
        </authorList>
    </citation>
    <scope>NUCLEOTIDE SEQUENCE</scope>
    <source>
        <strain evidence="2">M-15738</strain>
        <tissue evidence="2">Blood</tissue>
    </source>
</reference>
<dbReference type="Proteomes" id="UP000823561">
    <property type="component" value="Chromosome 6"/>
</dbReference>
<feature type="compositionally biased region" description="Polar residues" evidence="1">
    <location>
        <begin position="57"/>
        <end position="73"/>
    </location>
</feature>
<feature type="compositionally biased region" description="Low complexity" evidence="1">
    <location>
        <begin position="427"/>
        <end position="441"/>
    </location>
</feature>
<feature type="compositionally biased region" description="Basic and acidic residues" evidence="1">
    <location>
        <begin position="606"/>
        <end position="628"/>
    </location>
</feature>
<dbReference type="EMBL" id="JADWDJ010000006">
    <property type="protein sequence ID" value="KAG5279247.1"/>
    <property type="molecule type" value="Genomic_DNA"/>
</dbReference>
<evidence type="ECO:0000313" key="3">
    <source>
        <dbReference type="Proteomes" id="UP000823561"/>
    </source>
</evidence>
<evidence type="ECO:0000256" key="1">
    <source>
        <dbReference type="SAM" id="MobiDB-lite"/>
    </source>
</evidence>
<dbReference type="InterPro" id="IPR011990">
    <property type="entry name" value="TPR-like_helical_dom_sf"/>
</dbReference>
<feature type="compositionally biased region" description="Low complexity" evidence="1">
    <location>
        <begin position="313"/>
        <end position="322"/>
    </location>
</feature>
<feature type="region of interest" description="Disordered" evidence="1">
    <location>
        <begin position="293"/>
        <end position="474"/>
    </location>
</feature>
<gene>
    <name evidence="2" type="ORF">AALO_G00075690</name>
</gene>
<feature type="region of interest" description="Disordered" evidence="1">
    <location>
        <begin position="520"/>
        <end position="628"/>
    </location>
</feature>
<feature type="compositionally biased region" description="Basic and acidic residues" evidence="1">
    <location>
        <begin position="43"/>
        <end position="55"/>
    </location>
</feature>
<dbReference type="Pfam" id="PF02188">
    <property type="entry name" value="GoLoco"/>
    <property type="match status" value="1"/>
</dbReference>
<dbReference type="InterPro" id="IPR042168">
    <property type="entry name" value="Pcp2"/>
</dbReference>
<feature type="compositionally biased region" description="Polar residues" evidence="1">
    <location>
        <begin position="185"/>
        <end position="201"/>
    </location>
</feature>
<organism evidence="2 3">
    <name type="scientific">Alosa alosa</name>
    <name type="common">allis shad</name>
    <dbReference type="NCBI Taxonomy" id="278164"/>
    <lineage>
        <taxon>Eukaryota</taxon>
        <taxon>Metazoa</taxon>
        <taxon>Chordata</taxon>
        <taxon>Craniata</taxon>
        <taxon>Vertebrata</taxon>
        <taxon>Euteleostomi</taxon>
        <taxon>Actinopterygii</taxon>
        <taxon>Neopterygii</taxon>
        <taxon>Teleostei</taxon>
        <taxon>Clupei</taxon>
        <taxon>Clupeiformes</taxon>
        <taxon>Clupeoidei</taxon>
        <taxon>Clupeidae</taxon>
        <taxon>Alosa</taxon>
    </lineage>
</organism>
<dbReference type="SMART" id="SM00390">
    <property type="entry name" value="GoLoco"/>
    <property type="match status" value="6"/>
</dbReference>
<sequence>MLINMRAVGSETDTGNRSDAQQDTAPANETQLFSIMTHSQQGRMEEQRCALEHKRTSPSLSCSDGTADQRPPDQQASLTLFAGSQGIRMDKKRYPVPQIVLTPGSPAPGRRACSRPASPTQEDEEDLASATLPRSATCPGSDTVREGLQQSNQESSSGGKEQLFSMVSHSQRGRMEEQRCDLQRTNRTPPASNNSNTNHLAQNPDDFFKMVASSQSRRLDDQRVCMRSLPGIQPPSGCSQPNKKVVTPTEPHHSDNLCKAVSRAQRFRMDEQRCSAPAVVMMLGSDRLARKTYSRPASPTLGLPEDCKPPKRSSSFNVSSELESAKSSTQGAEQAAVDQEKFFTIMKHSQRGRMDEQRCSLNPRERSSPVHTSSSTNKGQDPDSLFKLLTNSQNRRLDDQRATLSPLPSPNVAKKNAAVTAHQLCESPRSPGSRSPLSRSPATHRKARSRPTSPTQAEASHRPPPRSTTFCPVSDQDKKQYLGTEATQVTFQVSMSFTPQQIRRMQENECALPEVFLTLGPPGESIRVPLSPLPSRPSSLALSPGSTPHPSGASPKRAHSRDRRPRPSSPCRAPPKSSPISPDEDYFSLIQRVHSTQIQKAAGRGESGRGKGKGDGRKEGREGAKKKR</sequence>
<dbReference type="PANTHER" id="PTHR47503:SF1">
    <property type="entry name" value="PURKINJE CELL PROTEIN 2 HOMOLOG"/>
    <property type="match status" value="1"/>
</dbReference>
<feature type="region of interest" description="Disordered" evidence="1">
    <location>
        <begin position="40"/>
        <end position="73"/>
    </location>
</feature>
<dbReference type="PANTHER" id="PTHR47503">
    <property type="entry name" value="PURKINJE CELL PROTEIN 2"/>
    <property type="match status" value="1"/>
</dbReference>
<evidence type="ECO:0000313" key="2">
    <source>
        <dbReference type="EMBL" id="KAG5279247.1"/>
    </source>
</evidence>
<accession>A0AAV6H0W0</accession>
<dbReference type="GO" id="GO:0005085">
    <property type="term" value="F:guanyl-nucleotide exchange factor activity"/>
    <property type="evidence" value="ECO:0007669"/>
    <property type="project" value="InterPro"/>
</dbReference>
<comment type="caution">
    <text evidence="2">The sequence shown here is derived from an EMBL/GenBank/DDBJ whole genome shotgun (WGS) entry which is preliminary data.</text>
</comment>
<feature type="region of interest" description="Disordered" evidence="1">
    <location>
        <begin position="1"/>
        <end position="26"/>
    </location>
</feature>
<protein>
    <submittedName>
        <fullName evidence="2">Uncharacterized protein</fullName>
    </submittedName>
</protein>
<feature type="compositionally biased region" description="Basic residues" evidence="1">
    <location>
        <begin position="556"/>
        <end position="566"/>
    </location>
</feature>
<proteinExistence type="predicted"/>
<keyword evidence="3" id="KW-1185">Reference proteome</keyword>